<dbReference type="GO" id="GO:0005737">
    <property type="term" value="C:cytoplasm"/>
    <property type="evidence" value="ECO:0007669"/>
    <property type="project" value="TreeGrafter"/>
</dbReference>
<dbReference type="InterPro" id="IPR011234">
    <property type="entry name" value="Fumarylacetoacetase-like_C"/>
</dbReference>
<dbReference type="GO" id="GO:0008684">
    <property type="term" value="F:2-oxopent-4-enoate hydratase activity"/>
    <property type="evidence" value="ECO:0007669"/>
    <property type="project" value="TreeGrafter"/>
</dbReference>
<sequence length="256" mass="28530">MITEIANKIYLHQKNGKEMDKITNHYPELNVSNAYEIQKVSIDYAIKNGDPLIGWKMGLTSIAKQKSVNVDEPIYGRLTQSMELQTSVLKMEGTIHPRVEPEIAFVLNKPLFGSDITAEDVWNATEYIVPALEVIDSRYKNFSFTLTDVVADNASSSKFILGEKTYSPTYTAWEQINVELYKNGEKVQSGISSDVLNHPVESVVKLVKMISKNGYQLDAGMIILTGGITEAVHVGAGDLIEAHFEGLENMTLRVEK</sequence>
<accession>A0A8J3AFZ4</accession>
<keyword evidence="1" id="KW-0456">Lyase</keyword>
<comment type="caution">
    <text evidence="3">The sequence shown here is derived from an EMBL/GenBank/DDBJ whole genome shotgun (WGS) entry which is preliminary data.</text>
</comment>
<evidence type="ECO:0000313" key="4">
    <source>
        <dbReference type="Proteomes" id="UP000626244"/>
    </source>
</evidence>
<dbReference type="RefSeq" id="WP_235821394.1">
    <property type="nucleotide sequence ID" value="NZ_BMHB01000001.1"/>
</dbReference>
<feature type="domain" description="Fumarylacetoacetase-like C-terminal" evidence="2">
    <location>
        <begin position="90"/>
        <end position="254"/>
    </location>
</feature>
<proteinExistence type="predicted"/>
<dbReference type="PANTHER" id="PTHR30143">
    <property type="entry name" value="ACID HYDRATASE"/>
    <property type="match status" value="1"/>
</dbReference>
<evidence type="ECO:0000313" key="3">
    <source>
        <dbReference type="EMBL" id="GGI12053.1"/>
    </source>
</evidence>
<name>A0A8J3AFZ4_9BACI</name>
<keyword evidence="4" id="KW-1185">Reference proteome</keyword>
<reference evidence="4" key="1">
    <citation type="journal article" date="2019" name="Int. J. Syst. Evol. Microbiol.">
        <title>The Global Catalogue of Microorganisms (GCM) 10K type strain sequencing project: providing services to taxonomists for standard genome sequencing and annotation.</title>
        <authorList>
            <consortium name="The Broad Institute Genomics Platform"/>
            <consortium name="The Broad Institute Genome Sequencing Center for Infectious Disease"/>
            <person name="Wu L."/>
            <person name="Ma J."/>
        </authorList>
    </citation>
    <scope>NUCLEOTIDE SEQUENCE [LARGE SCALE GENOMIC DNA]</scope>
    <source>
        <strain evidence="4">CGMCC 1.14993</strain>
    </source>
</reference>
<evidence type="ECO:0000256" key="1">
    <source>
        <dbReference type="ARBA" id="ARBA00023239"/>
    </source>
</evidence>
<organism evidence="3 4">
    <name type="scientific">Gottfriedia solisilvae</name>
    <dbReference type="NCBI Taxonomy" id="1516104"/>
    <lineage>
        <taxon>Bacteria</taxon>
        <taxon>Bacillati</taxon>
        <taxon>Bacillota</taxon>
        <taxon>Bacilli</taxon>
        <taxon>Bacillales</taxon>
        <taxon>Bacillaceae</taxon>
        <taxon>Gottfriedia</taxon>
    </lineage>
</organism>
<dbReference type="AlphaFoldDB" id="A0A8J3AFZ4"/>
<dbReference type="InterPro" id="IPR050772">
    <property type="entry name" value="Hydratase-Decarb/MhpD_sf"/>
</dbReference>
<dbReference type="Pfam" id="PF01557">
    <property type="entry name" value="FAA_hydrolase"/>
    <property type="match status" value="1"/>
</dbReference>
<dbReference type="SUPFAM" id="SSF56529">
    <property type="entry name" value="FAH"/>
    <property type="match status" value="1"/>
</dbReference>
<gene>
    <name evidence="3" type="ORF">GCM10007380_10930</name>
</gene>
<protein>
    <submittedName>
        <fullName evidence="3">2-keto-4-pentenoate hydratase</fullName>
    </submittedName>
</protein>
<dbReference type="Proteomes" id="UP000626244">
    <property type="component" value="Unassembled WGS sequence"/>
</dbReference>
<dbReference type="InterPro" id="IPR036663">
    <property type="entry name" value="Fumarylacetoacetase_C_sf"/>
</dbReference>
<dbReference type="EMBL" id="BMHB01000001">
    <property type="protein sequence ID" value="GGI12053.1"/>
    <property type="molecule type" value="Genomic_DNA"/>
</dbReference>
<evidence type="ECO:0000259" key="2">
    <source>
        <dbReference type="Pfam" id="PF01557"/>
    </source>
</evidence>
<dbReference type="PANTHER" id="PTHR30143:SF0">
    <property type="entry name" value="2-KETO-4-PENTENOATE HYDRATASE"/>
    <property type="match status" value="1"/>
</dbReference>
<dbReference type="Gene3D" id="3.90.850.10">
    <property type="entry name" value="Fumarylacetoacetase-like, C-terminal domain"/>
    <property type="match status" value="1"/>
</dbReference>